<keyword evidence="1" id="KW-1133">Transmembrane helix</keyword>
<dbReference type="RefSeq" id="WP_012282758.1">
    <property type="nucleotide sequence ID" value="NC_010337.2"/>
</dbReference>
<accession>B0TE58</accession>
<dbReference type="EMBL" id="CP000930">
    <property type="protein sequence ID" value="ABZ84253.1"/>
    <property type="molecule type" value="Genomic_DNA"/>
</dbReference>
<evidence type="ECO:0008006" key="4">
    <source>
        <dbReference type="Google" id="ProtNLM"/>
    </source>
</evidence>
<dbReference type="KEGG" id="hmo:HM1_1683"/>
<dbReference type="AlphaFoldDB" id="B0TE58"/>
<evidence type="ECO:0000256" key="1">
    <source>
        <dbReference type="SAM" id="Phobius"/>
    </source>
</evidence>
<organism evidence="2 3">
    <name type="scientific">Heliobacterium modesticaldum (strain ATCC 51547 / Ice1)</name>
    <dbReference type="NCBI Taxonomy" id="498761"/>
    <lineage>
        <taxon>Bacteria</taxon>
        <taxon>Bacillati</taxon>
        <taxon>Bacillota</taxon>
        <taxon>Clostridia</taxon>
        <taxon>Eubacteriales</taxon>
        <taxon>Heliobacteriaceae</taxon>
        <taxon>Heliomicrobium</taxon>
    </lineage>
</organism>
<dbReference type="Proteomes" id="UP000008550">
    <property type="component" value="Chromosome"/>
</dbReference>
<feature type="transmembrane region" description="Helical" evidence="1">
    <location>
        <begin position="12"/>
        <end position="37"/>
    </location>
</feature>
<reference evidence="2 3" key="1">
    <citation type="journal article" date="2008" name="J. Bacteriol.">
        <title>The genome of Heliobacterium modesticaldum, a phototrophic representative of the Firmicutes containing the simplest photosynthetic apparatus.</title>
        <authorList>
            <person name="Sattley W.M."/>
            <person name="Madigan M.T."/>
            <person name="Swingley W.D."/>
            <person name="Cheung P.C."/>
            <person name="Clocksin K.M."/>
            <person name="Conrad A.L."/>
            <person name="Dejesa L.C."/>
            <person name="Honchak B.M."/>
            <person name="Jung D.O."/>
            <person name="Karbach L.E."/>
            <person name="Kurdoglu A."/>
            <person name="Lahiri S."/>
            <person name="Mastrian S.D."/>
            <person name="Page L.E."/>
            <person name="Taylor H.L."/>
            <person name="Wang Z.T."/>
            <person name="Raymond J."/>
            <person name="Chen M."/>
            <person name="Blankenship R.E."/>
            <person name="Touchman J.W."/>
        </authorList>
    </citation>
    <scope>NUCLEOTIDE SEQUENCE [LARGE SCALE GENOMIC DNA]</scope>
    <source>
        <strain evidence="3">ATCC 51547 / Ice1</strain>
    </source>
</reference>
<protein>
    <recommendedName>
        <fullName evidence="4">YjcZ family sporulation protein</fullName>
    </recommendedName>
</protein>
<keyword evidence="1" id="KW-0812">Transmembrane</keyword>
<proteinExistence type="predicted"/>
<name>B0TE58_HELMI</name>
<dbReference type="STRING" id="498761.HM1_1683"/>
<gene>
    <name evidence="2" type="ORF">HM1_1683</name>
</gene>
<keyword evidence="1" id="KW-0472">Membrane</keyword>
<evidence type="ECO:0000313" key="3">
    <source>
        <dbReference type="Proteomes" id="UP000008550"/>
    </source>
</evidence>
<sequence>MGARCGSGYGHIGNYIVALAILIIIIAILGTGFGYGYGNV</sequence>
<keyword evidence="3" id="KW-1185">Reference proteome</keyword>
<evidence type="ECO:0000313" key="2">
    <source>
        <dbReference type="EMBL" id="ABZ84253.1"/>
    </source>
</evidence>
<dbReference type="HOGENOM" id="CLU_217957_0_0_9"/>